<feature type="compositionally biased region" description="Pro residues" evidence="1">
    <location>
        <begin position="91"/>
        <end position="101"/>
    </location>
</feature>
<organism evidence="2 3">
    <name type="scientific">Gemmata obscuriglobus</name>
    <dbReference type="NCBI Taxonomy" id="114"/>
    <lineage>
        <taxon>Bacteria</taxon>
        <taxon>Pseudomonadati</taxon>
        <taxon>Planctomycetota</taxon>
        <taxon>Planctomycetia</taxon>
        <taxon>Gemmatales</taxon>
        <taxon>Gemmataceae</taxon>
        <taxon>Gemmata</taxon>
    </lineage>
</organism>
<evidence type="ECO:0000313" key="3">
    <source>
        <dbReference type="Proteomes" id="UP000245802"/>
    </source>
</evidence>
<dbReference type="KEGG" id="gog:C1280_20975"/>
<evidence type="ECO:0000313" key="2">
    <source>
        <dbReference type="EMBL" id="AWM39211.1"/>
    </source>
</evidence>
<sequence>MPVRPVSHFTWQVLRTVKRSKKPLTGRDLRLAPTRNTKDGSFLTALVDQGLLTAVTGSSDIPFEATFSLTEKGQHAAEYGEYEYDLKPKSAPAPAPAPPAPKSAVVAKKKR</sequence>
<proteinExistence type="predicted"/>
<dbReference type="AlphaFoldDB" id="A0A2Z3H2X7"/>
<protein>
    <submittedName>
        <fullName evidence="2">Uncharacterized protein</fullName>
    </submittedName>
</protein>
<dbReference type="RefSeq" id="WP_010048254.1">
    <property type="nucleotide sequence ID" value="NZ_CP025958.1"/>
</dbReference>
<dbReference type="EMBL" id="CP025958">
    <property type="protein sequence ID" value="AWM39211.1"/>
    <property type="molecule type" value="Genomic_DNA"/>
</dbReference>
<reference evidence="2 3" key="1">
    <citation type="submission" date="2018-01" db="EMBL/GenBank/DDBJ databases">
        <title>G. obscuriglobus.</title>
        <authorList>
            <person name="Franke J."/>
            <person name="Blomberg W."/>
            <person name="Selmecki A."/>
        </authorList>
    </citation>
    <scope>NUCLEOTIDE SEQUENCE [LARGE SCALE GENOMIC DNA]</scope>
    <source>
        <strain evidence="2 3">DSM 5831</strain>
    </source>
</reference>
<evidence type="ECO:0000256" key="1">
    <source>
        <dbReference type="SAM" id="MobiDB-lite"/>
    </source>
</evidence>
<feature type="compositionally biased region" description="Low complexity" evidence="1">
    <location>
        <begin position="102"/>
        <end position="111"/>
    </location>
</feature>
<name>A0A2Z3H2X7_9BACT</name>
<accession>A0A2Z3H2X7</accession>
<keyword evidence="3" id="KW-1185">Reference proteome</keyword>
<dbReference type="Proteomes" id="UP000245802">
    <property type="component" value="Chromosome"/>
</dbReference>
<feature type="region of interest" description="Disordered" evidence="1">
    <location>
        <begin position="87"/>
        <end position="111"/>
    </location>
</feature>
<gene>
    <name evidence="2" type="ORF">C1280_20975</name>
</gene>